<dbReference type="SUPFAM" id="SSF52096">
    <property type="entry name" value="ClpP/crotonase"/>
    <property type="match status" value="1"/>
</dbReference>
<dbReference type="EMBL" id="JAMZEK010000001">
    <property type="protein sequence ID" value="MCP1372624.1"/>
    <property type="molecule type" value="Genomic_DNA"/>
</dbReference>
<feature type="compositionally biased region" description="Basic residues" evidence="1">
    <location>
        <begin position="1"/>
        <end position="10"/>
    </location>
</feature>
<dbReference type="InterPro" id="IPR029045">
    <property type="entry name" value="ClpP/crotonase-like_dom_sf"/>
</dbReference>
<protein>
    <recommendedName>
        <fullName evidence="4">Serine dehydrogenase proteinase</fullName>
    </recommendedName>
</protein>
<dbReference type="InterPro" id="IPR002825">
    <property type="entry name" value="Pept_S49_ser-pept_pro"/>
</dbReference>
<name>A0ABT1F5F7_9GAMM</name>
<dbReference type="Proteomes" id="UP001204615">
    <property type="component" value="Unassembled WGS sequence"/>
</dbReference>
<organism evidence="2 3">
    <name type="scientific">Dyella lutea</name>
    <dbReference type="NCBI Taxonomy" id="2950441"/>
    <lineage>
        <taxon>Bacteria</taxon>
        <taxon>Pseudomonadati</taxon>
        <taxon>Pseudomonadota</taxon>
        <taxon>Gammaproteobacteria</taxon>
        <taxon>Lysobacterales</taxon>
        <taxon>Rhodanobacteraceae</taxon>
        <taxon>Dyella</taxon>
    </lineage>
</organism>
<gene>
    <name evidence="2" type="ORF">NC595_00955</name>
</gene>
<comment type="caution">
    <text evidence="2">The sequence shown here is derived from an EMBL/GenBank/DDBJ whole genome shotgun (WGS) entry which is preliminary data.</text>
</comment>
<evidence type="ECO:0000313" key="2">
    <source>
        <dbReference type="EMBL" id="MCP1372624.1"/>
    </source>
</evidence>
<keyword evidence="3" id="KW-1185">Reference proteome</keyword>
<feature type="region of interest" description="Disordered" evidence="1">
    <location>
        <begin position="1"/>
        <end position="24"/>
    </location>
</feature>
<evidence type="ECO:0000313" key="3">
    <source>
        <dbReference type="Proteomes" id="UP001204615"/>
    </source>
</evidence>
<proteinExistence type="predicted"/>
<dbReference type="Gene3D" id="3.90.226.10">
    <property type="entry name" value="2-enoyl-CoA Hydratase, Chain A, domain 1"/>
    <property type="match status" value="1"/>
</dbReference>
<reference evidence="2 3" key="1">
    <citation type="submission" date="2022-06" db="EMBL/GenBank/DDBJ databases">
        <title>Dyella sp. Sa strain:Sa Genome sequencing.</title>
        <authorList>
            <person name="Park S."/>
        </authorList>
    </citation>
    <scope>NUCLEOTIDE SEQUENCE [LARGE SCALE GENOMIC DNA]</scope>
    <source>
        <strain evidence="2 3">Sa</strain>
    </source>
</reference>
<accession>A0ABT1F5F7</accession>
<evidence type="ECO:0008006" key="4">
    <source>
        <dbReference type="Google" id="ProtNLM"/>
    </source>
</evidence>
<dbReference type="PANTHER" id="PTHR35984">
    <property type="entry name" value="PERIPLASMIC SERINE PROTEASE"/>
    <property type="match status" value="1"/>
</dbReference>
<dbReference type="Pfam" id="PF01972">
    <property type="entry name" value="SDH_protease"/>
    <property type="match status" value="1"/>
</dbReference>
<evidence type="ECO:0000256" key="1">
    <source>
        <dbReference type="SAM" id="MobiDB-lite"/>
    </source>
</evidence>
<dbReference type="PANTHER" id="PTHR35984:SF1">
    <property type="entry name" value="PERIPLASMIC SERINE PROTEASE"/>
    <property type="match status" value="1"/>
</dbReference>
<dbReference type="RefSeq" id="WP_253564259.1">
    <property type="nucleotide sequence ID" value="NZ_JAMZEK010000001.1"/>
</dbReference>
<sequence>MGKGNGHRKQPIPVQPRPNRLQQQPLLQHVPSLLDVMVDGREYVSIIDKLPLPGANLLDEVQRAIADISAIRGRPCIVYSGNVVKNDSGASGVDQSDDLPFQEVVTSVRNDQTKVDILLSTRGGSGPQIARFVDRLRARFEEVDFLIPSSCFSAGTLFALSGDHIWMTPGACLGPIDPQVPSSTGRFVPAQALKVLVEQCRVEGEEAMKKGQQVPWTAVQIINTIDKRELGDAITATAYATNLAAEYMCKYKFKHWTEHRSSGRPVTDDERRARAFEIAEQLASHETWKSHSHAISREVLTRQTRLEIDHPAQDLHRALARAWGLMTYIFERTPIVKLIFSENYRYAKQDIPVGVA</sequence>